<feature type="transmembrane region" description="Helical" evidence="1">
    <location>
        <begin position="271"/>
        <end position="289"/>
    </location>
</feature>
<dbReference type="RefSeq" id="WP_171398954.1">
    <property type="nucleotide sequence ID" value="NZ_CP049838.1"/>
</dbReference>
<evidence type="ECO:0000313" key="2">
    <source>
        <dbReference type="EMBL" id="QJT03543.1"/>
    </source>
</evidence>
<keyword evidence="1" id="KW-0812">Transmembrane</keyword>
<keyword evidence="1" id="KW-1133">Transmembrane helix</keyword>
<dbReference type="Proteomes" id="UP000502665">
    <property type="component" value="Chromosome"/>
</dbReference>
<evidence type="ECO:0000256" key="1">
    <source>
        <dbReference type="SAM" id="Phobius"/>
    </source>
</evidence>
<keyword evidence="3" id="KW-1185">Reference proteome</keyword>
<name>A0A6M4X5Z2_9ACTN</name>
<feature type="transmembrane region" description="Helical" evidence="1">
    <location>
        <begin position="12"/>
        <end position="29"/>
    </location>
</feature>
<feature type="transmembrane region" description="Helical" evidence="1">
    <location>
        <begin position="117"/>
        <end position="137"/>
    </location>
</feature>
<proteinExistence type="predicted"/>
<sequence length="319" mass="34481">MNRPGPALRTGLLGLAVVLTGYALLAAWVCRHAERYADARDRATARTVGVVVADGIGDDRDIRVRWTDDQGRSHLQRFAVHDTDRYTEGEDFPVAYDPATAEGFPADPDETAREDDLLAPVFLGAAVALPLAGIWLWRGLRFRLTARRRGRPMTARVRLGSRRPAIRPSRTASWLRLTSPEGTDHWQRVMWHPALDGVPAGAPVTVHGSPGRPTVVALPDGTRLVPLGRLRDRRPPSMFFADQEAVRADLRDAFVLPADTVVRPTGPLRRGAVTAASSTALGVVAGFVLTDGSLVRTVTFALCAGTLATSAWALSAPQP</sequence>
<dbReference type="AlphaFoldDB" id="A0A6M4X5Z2"/>
<reference evidence="2" key="1">
    <citation type="submission" date="2020-03" db="EMBL/GenBank/DDBJ databases">
        <title>Molecular networking-based the target discovery of potent antiproliferative macrolactams: 5/6/7/16 polycyclic ansamycins and glycosylated trienomycin from Streptomyces cacaoi subsp. asoensis.</title>
        <authorList>
            <person name="Liu L.-L."/>
        </authorList>
    </citation>
    <scope>NUCLEOTIDE SEQUENCE [LARGE SCALE GENOMIC DNA]</scope>
    <source>
        <strain evidence="2">H2S5</strain>
    </source>
</reference>
<feature type="transmembrane region" description="Helical" evidence="1">
    <location>
        <begin position="295"/>
        <end position="314"/>
    </location>
</feature>
<evidence type="ECO:0000313" key="3">
    <source>
        <dbReference type="Proteomes" id="UP000502665"/>
    </source>
</evidence>
<keyword evidence="1" id="KW-0472">Membrane</keyword>
<organism evidence="2 3">
    <name type="scientific">Streptomyces asoensis</name>
    <dbReference type="NCBI Taxonomy" id="249586"/>
    <lineage>
        <taxon>Bacteria</taxon>
        <taxon>Bacillati</taxon>
        <taxon>Actinomycetota</taxon>
        <taxon>Actinomycetes</taxon>
        <taxon>Kitasatosporales</taxon>
        <taxon>Streptomycetaceae</taxon>
        <taxon>Streptomyces</taxon>
    </lineage>
</organism>
<evidence type="ECO:0008006" key="4">
    <source>
        <dbReference type="Google" id="ProtNLM"/>
    </source>
</evidence>
<dbReference type="EMBL" id="CP049838">
    <property type="protein sequence ID" value="QJT03543.1"/>
    <property type="molecule type" value="Genomic_DNA"/>
</dbReference>
<accession>A0A6M4X5Z2</accession>
<protein>
    <recommendedName>
        <fullName evidence="4">DUF3592 domain-containing protein</fullName>
    </recommendedName>
</protein>
<gene>
    <name evidence="2" type="ORF">G9272_27365</name>
</gene>